<dbReference type="EMBL" id="DWXO01000017">
    <property type="protein sequence ID" value="HJB79628.1"/>
    <property type="molecule type" value="Genomic_DNA"/>
</dbReference>
<gene>
    <name evidence="3" type="ORF">H9712_01445</name>
</gene>
<evidence type="ECO:0000259" key="2">
    <source>
        <dbReference type="Pfam" id="PF10137"/>
    </source>
</evidence>
<reference evidence="3" key="1">
    <citation type="journal article" date="2021" name="PeerJ">
        <title>Extensive microbial diversity within the chicken gut microbiome revealed by metagenomics and culture.</title>
        <authorList>
            <person name="Gilroy R."/>
            <person name="Ravi A."/>
            <person name="Getino M."/>
            <person name="Pursley I."/>
            <person name="Horton D.L."/>
            <person name="Alikhan N.F."/>
            <person name="Baker D."/>
            <person name="Gharbi K."/>
            <person name="Hall N."/>
            <person name="Watson M."/>
            <person name="Adriaenssens E.M."/>
            <person name="Foster-Nyarko E."/>
            <person name="Jarju S."/>
            <person name="Secka A."/>
            <person name="Antonio M."/>
            <person name="Oren A."/>
            <person name="Chaudhuri R.R."/>
            <person name="La Ragione R."/>
            <person name="Hildebrand F."/>
            <person name="Pallen M.J."/>
        </authorList>
    </citation>
    <scope>NUCLEOTIDE SEQUENCE</scope>
    <source>
        <strain evidence="3">CHK192-8294</strain>
    </source>
</reference>
<dbReference type="Proteomes" id="UP000823921">
    <property type="component" value="Unassembled WGS sequence"/>
</dbReference>
<feature type="compositionally biased region" description="Low complexity" evidence="1">
    <location>
        <begin position="200"/>
        <end position="211"/>
    </location>
</feature>
<dbReference type="Pfam" id="PF10137">
    <property type="entry name" value="CAP12-PCTIR_TIR"/>
    <property type="match status" value="1"/>
</dbReference>
<sequence>MRLLYEQELSRYLTQSFEEVIKFAESLVNSNNAINWQKANELSFLLRRNNRHDEAVEVSRMMFEKDQTVDKLNLYFVAVVDQGSIDAIQKLHKMVDDYVKDHDGLYQKHLFATWLKAANRILDDQMFEYVYRMVPSPEKVENSYIISQYYVYLNRHSRYNEVKQHYEKELSPNIQRSKFVHRYYMNACARMGYDQVGGQSSSPTEASPSSPQDTNTELNSDKKKQVFLVYGNNPPELDMVKYVLKSNSIEFTDLNEEVSGTTILQKFETYASESRFAIVLLTPADHVIKKDANGNEEDVYYPRQNVVLEWGYFLGKLGKDNIAVLLQEQGRTLHKDFIVPSDMLGTEYISMAKPWMGKLALRLKKSGFSINETAFS</sequence>
<dbReference type="GO" id="GO:0050135">
    <property type="term" value="F:NADP+ nucleosidase activity"/>
    <property type="evidence" value="ECO:0007669"/>
    <property type="project" value="InterPro"/>
</dbReference>
<feature type="domain" description="CD-NTase-associated protein 12/Pycsar effector protein TIR" evidence="2">
    <location>
        <begin position="225"/>
        <end position="352"/>
    </location>
</feature>
<reference evidence="3" key="2">
    <citation type="submission" date="2021-04" db="EMBL/GenBank/DDBJ databases">
        <authorList>
            <person name="Gilroy R."/>
        </authorList>
    </citation>
    <scope>NUCLEOTIDE SEQUENCE</scope>
    <source>
        <strain evidence="3">CHK192-8294</strain>
    </source>
</reference>
<protein>
    <submittedName>
        <fullName evidence="3">Nucleotide-binding protein</fullName>
    </submittedName>
</protein>
<accession>A0A9D2MM43</accession>
<evidence type="ECO:0000313" key="3">
    <source>
        <dbReference type="EMBL" id="HJB79628.1"/>
    </source>
</evidence>
<proteinExistence type="predicted"/>
<dbReference type="InterPro" id="IPR019302">
    <property type="entry name" value="CAP12/PCTIR_TIR_dom"/>
</dbReference>
<evidence type="ECO:0000313" key="4">
    <source>
        <dbReference type="Proteomes" id="UP000823921"/>
    </source>
</evidence>
<name>A0A9D2MM43_9FIRM</name>
<organism evidence="3 4">
    <name type="scientific">Candidatus Flavonifractor intestinigallinarum</name>
    <dbReference type="NCBI Taxonomy" id="2838586"/>
    <lineage>
        <taxon>Bacteria</taxon>
        <taxon>Bacillati</taxon>
        <taxon>Bacillota</taxon>
        <taxon>Clostridia</taxon>
        <taxon>Eubacteriales</taxon>
        <taxon>Oscillospiraceae</taxon>
        <taxon>Flavonifractor</taxon>
    </lineage>
</organism>
<feature type="region of interest" description="Disordered" evidence="1">
    <location>
        <begin position="195"/>
        <end position="218"/>
    </location>
</feature>
<comment type="caution">
    <text evidence="3">The sequence shown here is derived from an EMBL/GenBank/DDBJ whole genome shotgun (WGS) entry which is preliminary data.</text>
</comment>
<evidence type="ECO:0000256" key="1">
    <source>
        <dbReference type="SAM" id="MobiDB-lite"/>
    </source>
</evidence>
<dbReference type="AlphaFoldDB" id="A0A9D2MM43"/>